<feature type="domain" description="TMEM87A/B GOLD" evidence="13">
    <location>
        <begin position="19"/>
        <end position="146"/>
    </location>
</feature>
<dbReference type="PANTHER" id="PTHR21229:SF1">
    <property type="entry name" value="GH17801P"/>
    <property type="match status" value="1"/>
</dbReference>
<evidence type="ECO:0000259" key="13">
    <source>
        <dbReference type="Pfam" id="PF21901"/>
    </source>
</evidence>
<feature type="transmembrane region" description="Helical" evidence="10">
    <location>
        <begin position="346"/>
        <end position="363"/>
    </location>
</feature>
<evidence type="ECO:0000256" key="8">
    <source>
        <dbReference type="ARBA" id="ARBA00044946"/>
    </source>
</evidence>
<dbReference type="GO" id="GO:0000139">
    <property type="term" value="C:Golgi membrane"/>
    <property type="evidence" value="ECO:0007669"/>
    <property type="project" value="UniProtKB-SubCell"/>
</dbReference>
<evidence type="ECO:0000256" key="11">
    <source>
        <dbReference type="SAM" id="SignalP"/>
    </source>
</evidence>
<comment type="similarity">
    <text evidence="8">Belongs to the LU7TM family. TMEM87 subfamily.</text>
</comment>
<evidence type="ECO:0000256" key="4">
    <source>
        <dbReference type="ARBA" id="ARBA00022989"/>
    </source>
</evidence>
<feature type="domain" description="GOST seven transmembrane" evidence="12">
    <location>
        <begin position="242"/>
        <end position="487"/>
    </location>
</feature>
<dbReference type="InterPro" id="IPR009637">
    <property type="entry name" value="GPR107/GPR108-like"/>
</dbReference>
<keyword evidence="3 11" id="KW-0732">Signal</keyword>
<accession>A0A8W8HW54</accession>
<dbReference type="GO" id="GO:0042147">
    <property type="term" value="P:retrograde transport, endosome to Golgi"/>
    <property type="evidence" value="ECO:0007669"/>
    <property type="project" value="TreeGrafter"/>
</dbReference>
<organism evidence="14 15">
    <name type="scientific">Magallana gigas</name>
    <name type="common">Pacific oyster</name>
    <name type="synonym">Crassostrea gigas</name>
    <dbReference type="NCBI Taxonomy" id="29159"/>
    <lineage>
        <taxon>Eukaryota</taxon>
        <taxon>Metazoa</taxon>
        <taxon>Spiralia</taxon>
        <taxon>Lophotrochozoa</taxon>
        <taxon>Mollusca</taxon>
        <taxon>Bivalvia</taxon>
        <taxon>Autobranchia</taxon>
        <taxon>Pteriomorphia</taxon>
        <taxon>Ostreida</taxon>
        <taxon>Ostreoidea</taxon>
        <taxon>Ostreidae</taxon>
        <taxon>Magallana</taxon>
    </lineage>
</organism>
<feature type="compositionally biased region" description="Polar residues" evidence="9">
    <location>
        <begin position="136"/>
        <end position="150"/>
    </location>
</feature>
<dbReference type="Proteomes" id="UP000005408">
    <property type="component" value="Unassembled WGS sequence"/>
</dbReference>
<keyword evidence="7" id="KW-0325">Glycoprotein</keyword>
<proteinExistence type="inferred from homology"/>
<name>A0A8W8HW54_MAGGI</name>
<feature type="transmembrane region" description="Helical" evidence="10">
    <location>
        <begin position="323"/>
        <end position="339"/>
    </location>
</feature>
<keyword evidence="5" id="KW-0333">Golgi apparatus</keyword>
<feature type="transmembrane region" description="Helical" evidence="10">
    <location>
        <begin position="383"/>
        <end position="403"/>
    </location>
</feature>
<feature type="chain" id="PRO_5036458677" description="Transmembrane protein 87A" evidence="11">
    <location>
        <begin position="17"/>
        <end position="574"/>
    </location>
</feature>
<dbReference type="AlphaFoldDB" id="A0A8W8HW54"/>
<keyword evidence="6 10" id="KW-0472">Membrane</keyword>
<evidence type="ECO:0000256" key="7">
    <source>
        <dbReference type="ARBA" id="ARBA00023180"/>
    </source>
</evidence>
<dbReference type="Pfam" id="PF21901">
    <property type="entry name" value="TMEM87A-B_GOLD"/>
    <property type="match status" value="1"/>
</dbReference>
<protein>
    <recommendedName>
        <fullName evidence="16">Transmembrane protein 87A</fullName>
    </recommendedName>
</protein>
<keyword evidence="4 10" id="KW-1133">Transmembrane helix</keyword>
<evidence type="ECO:0000313" key="15">
    <source>
        <dbReference type="Proteomes" id="UP000005408"/>
    </source>
</evidence>
<dbReference type="EnsemblMetazoa" id="G11213.1">
    <property type="protein sequence ID" value="G11213.1:cds"/>
    <property type="gene ID" value="G11213"/>
</dbReference>
<evidence type="ECO:0000256" key="1">
    <source>
        <dbReference type="ARBA" id="ARBA00004653"/>
    </source>
</evidence>
<evidence type="ECO:0000256" key="9">
    <source>
        <dbReference type="SAM" id="MobiDB-lite"/>
    </source>
</evidence>
<dbReference type="InterPro" id="IPR053937">
    <property type="entry name" value="GOST_TM"/>
</dbReference>
<dbReference type="Pfam" id="PF06814">
    <property type="entry name" value="GOST_TM"/>
    <property type="match status" value="1"/>
</dbReference>
<feature type="transmembrane region" description="Helical" evidence="10">
    <location>
        <begin position="277"/>
        <end position="295"/>
    </location>
</feature>
<feature type="transmembrane region" description="Helical" evidence="10">
    <location>
        <begin position="424"/>
        <end position="443"/>
    </location>
</feature>
<evidence type="ECO:0000259" key="12">
    <source>
        <dbReference type="Pfam" id="PF06814"/>
    </source>
</evidence>
<evidence type="ECO:0000313" key="14">
    <source>
        <dbReference type="EnsemblMetazoa" id="G11213.1:cds"/>
    </source>
</evidence>
<reference evidence="14" key="1">
    <citation type="submission" date="2022-08" db="UniProtKB">
        <authorList>
            <consortium name="EnsemblMetazoa"/>
        </authorList>
    </citation>
    <scope>IDENTIFICATION</scope>
    <source>
        <strain evidence="14">05x7-T-G4-1.051#20</strain>
    </source>
</reference>
<feature type="transmembrane region" description="Helical" evidence="10">
    <location>
        <begin position="463"/>
        <end position="480"/>
    </location>
</feature>
<comment type="subcellular location">
    <subcellularLocation>
        <location evidence="1">Golgi apparatus membrane</location>
        <topology evidence="1">Multi-pass membrane protein</topology>
    </subcellularLocation>
</comment>
<dbReference type="GO" id="GO:0005829">
    <property type="term" value="C:cytosol"/>
    <property type="evidence" value="ECO:0007669"/>
    <property type="project" value="GOC"/>
</dbReference>
<sequence>MLNLLSVVLCVSGVFSISEPGIWKVNYDRSHDLYGFHKSMYSGTKIAVKVNCKHAAKKEEKKKLNIKWLLRYSPCANEYHGAENDLNVLLSYLDFPAFLPLEGLNYPTAEFMRNVTQHDCENTIFWLPFQNSTLQTAPTPTPTKSNSTDQEQSDAQKRSKRGLVKPGVPAQILQNVTTPSTPKGPTQQIGQKDRPKFQESWRDGYFIFIMQISSLNENDTFEAEVEVEMYGSYGYISAVDMPLLVFYGVMGIVYIIFGLVWLVLLACSWKDLLRIQFWIGAVVVLGMLEKAVFYAEYQSIASQGHSVRGAVIFAELVSCFKRALARILIIIVSLGFGIVKPRLGTTFHKVIGVGTLYFIFASIEGCTRQLKPMGDNSKEGMLILIPLAVTDASIVWWIFSSLIQTTRTLRLRRNVVKLSLYRHFTNTLIFAVLASIAFIAWSFPQHQFKSCLTDWRELWVDSAFWHLLFSVILCVIMVLWRPSANNQRYAFSPLLDAADEEEEENLISDAFDGMKMRGVKGAANGNAKSRNSVDDDLKWVEENIPTSLTDKALPSLLDSDEEMMTTRYEVNKMQ</sequence>
<evidence type="ECO:0000256" key="2">
    <source>
        <dbReference type="ARBA" id="ARBA00022692"/>
    </source>
</evidence>
<dbReference type="PANTHER" id="PTHR21229">
    <property type="entry name" value="LUNG SEVEN TRANSMEMBRANE RECEPTOR"/>
    <property type="match status" value="1"/>
</dbReference>
<feature type="transmembrane region" description="Helical" evidence="10">
    <location>
        <begin position="244"/>
        <end position="265"/>
    </location>
</feature>
<evidence type="ECO:0000256" key="5">
    <source>
        <dbReference type="ARBA" id="ARBA00023034"/>
    </source>
</evidence>
<feature type="signal peptide" evidence="11">
    <location>
        <begin position="1"/>
        <end position="16"/>
    </location>
</feature>
<evidence type="ECO:0000256" key="10">
    <source>
        <dbReference type="SAM" id="Phobius"/>
    </source>
</evidence>
<evidence type="ECO:0008006" key="16">
    <source>
        <dbReference type="Google" id="ProtNLM"/>
    </source>
</evidence>
<feature type="region of interest" description="Disordered" evidence="9">
    <location>
        <begin position="136"/>
        <end position="163"/>
    </location>
</feature>
<evidence type="ECO:0000256" key="3">
    <source>
        <dbReference type="ARBA" id="ARBA00022729"/>
    </source>
</evidence>
<dbReference type="InterPro" id="IPR054101">
    <property type="entry name" value="TMEM87A/B_GOLD"/>
</dbReference>
<keyword evidence="2 10" id="KW-0812">Transmembrane</keyword>
<keyword evidence="15" id="KW-1185">Reference proteome</keyword>
<evidence type="ECO:0000256" key="6">
    <source>
        <dbReference type="ARBA" id="ARBA00023136"/>
    </source>
</evidence>